<feature type="compositionally biased region" description="Low complexity" evidence="1">
    <location>
        <begin position="226"/>
        <end position="273"/>
    </location>
</feature>
<accession>A0A1J4JJB2</accession>
<organism evidence="2 3">
    <name type="scientific">Tritrichomonas foetus</name>
    <dbReference type="NCBI Taxonomy" id="1144522"/>
    <lineage>
        <taxon>Eukaryota</taxon>
        <taxon>Metamonada</taxon>
        <taxon>Parabasalia</taxon>
        <taxon>Tritrichomonadida</taxon>
        <taxon>Tritrichomonadidae</taxon>
        <taxon>Tritrichomonas</taxon>
    </lineage>
</organism>
<name>A0A1J4JJB2_9EUKA</name>
<evidence type="ECO:0000256" key="1">
    <source>
        <dbReference type="SAM" id="MobiDB-lite"/>
    </source>
</evidence>
<feature type="region of interest" description="Disordered" evidence="1">
    <location>
        <begin position="186"/>
        <end position="299"/>
    </location>
</feature>
<reference evidence="2" key="1">
    <citation type="submission" date="2016-10" db="EMBL/GenBank/DDBJ databases">
        <authorList>
            <person name="Benchimol M."/>
            <person name="Almeida L.G."/>
            <person name="Vasconcelos A.T."/>
            <person name="Perreira-Neves A."/>
            <person name="Rosa I.A."/>
            <person name="Tasca T."/>
            <person name="Bogo M.R."/>
            <person name="de Souza W."/>
        </authorList>
    </citation>
    <scope>NUCLEOTIDE SEQUENCE [LARGE SCALE GENOMIC DNA]</scope>
    <source>
        <strain evidence="2">K</strain>
    </source>
</reference>
<comment type="caution">
    <text evidence="2">The sequence shown here is derived from an EMBL/GenBank/DDBJ whole genome shotgun (WGS) entry which is preliminary data.</text>
</comment>
<dbReference type="EMBL" id="MLAK01001056">
    <property type="protein sequence ID" value="OHS98423.1"/>
    <property type="molecule type" value="Genomic_DNA"/>
</dbReference>
<sequence>MSKKLNQQQQDEEQDQEEYQPTLGQKPEKPLNEEALLSLVNKAKNKKNKGKKGKHAEQHEAATAQGKKKKTVVVLDDPTNMAEVQKALKPTIAKSESAQESTVAIVEAQMKDYSNAAILATVGGHIEEADVLRIFSGMALQSIQVEPTYFIIEFMNEDDLKTGLKKNKTMYKNNITILIGEYSIEDENPKPKRNDSYSHDRSYNRNENSSYDDRDDRPQRNIGFGQRTQEPRQPSQPQRPSNSFMFGSQSQISPGQSQQPPRQQQQYGAYQPPMRYARREEQQQPSIQVGVNKFGGLKD</sequence>
<protein>
    <submittedName>
        <fullName evidence="2">Uncharacterized protein</fullName>
    </submittedName>
</protein>
<dbReference type="OrthoDB" id="10629251at2759"/>
<dbReference type="AlphaFoldDB" id="A0A1J4JJB2"/>
<evidence type="ECO:0000313" key="3">
    <source>
        <dbReference type="Proteomes" id="UP000179807"/>
    </source>
</evidence>
<keyword evidence="3" id="KW-1185">Reference proteome</keyword>
<dbReference type="Proteomes" id="UP000179807">
    <property type="component" value="Unassembled WGS sequence"/>
</dbReference>
<dbReference type="VEuPathDB" id="TrichDB:TRFO_35160"/>
<proteinExistence type="predicted"/>
<dbReference type="RefSeq" id="XP_068351560.1">
    <property type="nucleotide sequence ID" value="XM_068510095.1"/>
</dbReference>
<feature type="compositionally biased region" description="Basic residues" evidence="1">
    <location>
        <begin position="43"/>
        <end position="54"/>
    </location>
</feature>
<feature type="compositionally biased region" description="Basic and acidic residues" evidence="1">
    <location>
        <begin position="187"/>
        <end position="204"/>
    </location>
</feature>
<dbReference type="GeneID" id="94844799"/>
<gene>
    <name evidence="2" type="ORF">TRFO_35160</name>
</gene>
<evidence type="ECO:0000313" key="2">
    <source>
        <dbReference type="EMBL" id="OHS98423.1"/>
    </source>
</evidence>
<feature type="region of interest" description="Disordered" evidence="1">
    <location>
        <begin position="1"/>
        <end position="69"/>
    </location>
</feature>